<dbReference type="EMBL" id="JANEYF010000718">
    <property type="protein sequence ID" value="KAJ8968377.1"/>
    <property type="molecule type" value="Genomic_DNA"/>
</dbReference>
<sequence length="106" mass="11876">MNIHIYLLHSLSACVMVFSQNNNIETVCKFCGDVVNEYCCRYYKQCCEYINPFGCPTPSSPEARANCRNSLKCQNSADCPSYGKCCPTSICGDTCINSIFTGYNYK</sequence>
<dbReference type="Pfam" id="PF00095">
    <property type="entry name" value="WAP"/>
    <property type="match status" value="1"/>
</dbReference>
<evidence type="ECO:0000256" key="1">
    <source>
        <dbReference type="SAM" id="SignalP"/>
    </source>
</evidence>
<comment type="caution">
    <text evidence="3">The sequence shown here is derived from an EMBL/GenBank/DDBJ whole genome shotgun (WGS) entry which is preliminary data.</text>
</comment>
<feature type="chain" id="PRO_5043406817" description="WAP domain-containing protein" evidence="1">
    <location>
        <begin position="20"/>
        <end position="106"/>
    </location>
</feature>
<dbReference type="GO" id="GO:0030414">
    <property type="term" value="F:peptidase inhibitor activity"/>
    <property type="evidence" value="ECO:0007669"/>
    <property type="project" value="InterPro"/>
</dbReference>
<evidence type="ECO:0000313" key="4">
    <source>
        <dbReference type="Proteomes" id="UP001162156"/>
    </source>
</evidence>
<dbReference type="GO" id="GO:0005576">
    <property type="term" value="C:extracellular region"/>
    <property type="evidence" value="ECO:0007669"/>
    <property type="project" value="InterPro"/>
</dbReference>
<gene>
    <name evidence="3" type="ORF">NQ314_002327</name>
</gene>
<keyword evidence="1" id="KW-0732">Signal</keyword>
<feature type="domain" description="WAP" evidence="2">
    <location>
        <begin position="46"/>
        <end position="99"/>
    </location>
</feature>
<keyword evidence="4" id="KW-1185">Reference proteome</keyword>
<reference evidence="3" key="1">
    <citation type="journal article" date="2023" name="Insect Mol. Biol.">
        <title>Genome sequencing provides insights into the evolution of gene families encoding plant cell wall-degrading enzymes in longhorned beetles.</title>
        <authorList>
            <person name="Shin N.R."/>
            <person name="Okamura Y."/>
            <person name="Kirsch R."/>
            <person name="Pauchet Y."/>
        </authorList>
    </citation>
    <scope>NUCLEOTIDE SEQUENCE</scope>
    <source>
        <strain evidence="3">RBIC_L_NR</strain>
    </source>
</reference>
<dbReference type="InterPro" id="IPR008197">
    <property type="entry name" value="WAP_dom"/>
</dbReference>
<protein>
    <recommendedName>
        <fullName evidence="2">WAP domain-containing protein</fullName>
    </recommendedName>
</protein>
<dbReference type="Proteomes" id="UP001162156">
    <property type="component" value="Unassembled WGS sequence"/>
</dbReference>
<accession>A0AAV8ZSG3</accession>
<organism evidence="3 4">
    <name type="scientific">Rhamnusium bicolor</name>
    <dbReference type="NCBI Taxonomy" id="1586634"/>
    <lineage>
        <taxon>Eukaryota</taxon>
        <taxon>Metazoa</taxon>
        <taxon>Ecdysozoa</taxon>
        <taxon>Arthropoda</taxon>
        <taxon>Hexapoda</taxon>
        <taxon>Insecta</taxon>
        <taxon>Pterygota</taxon>
        <taxon>Neoptera</taxon>
        <taxon>Endopterygota</taxon>
        <taxon>Coleoptera</taxon>
        <taxon>Polyphaga</taxon>
        <taxon>Cucujiformia</taxon>
        <taxon>Chrysomeloidea</taxon>
        <taxon>Cerambycidae</taxon>
        <taxon>Lepturinae</taxon>
        <taxon>Rhagiini</taxon>
        <taxon>Rhamnusium</taxon>
    </lineage>
</organism>
<proteinExistence type="predicted"/>
<evidence type="ECO:0000259" key="2">
    <source>
        <dbReference type="PROSITE" id="PS51390"/>
    </source>
</evidence>
<dbReference type="AlphaFoldDB" id="A0AAV8ZSG3"/>
<name>A0AAV8ZSG3_9CUCU</name>
<evidence type="ECO:0000313" key="3">
    <source>
        <dbReference type="EMBL" id="KAJ8968377.1"/>
    </source>
</evidence>
<feature type="signal peptide" evidence="1">
    <location>
        <begin position="1"/>
        <end position="19"/>
    </location>
</feature>
<dbReference type="PROSITE" id="PS51390">
    <property type="entry name" value="WAP"/>
    <property type="match status" value="1"/>
</dbReference>